<protein>
    <submittedName>
        <fullName evidence="1">Uncharacterized protein</fullName>
    </submittedName>
</protein>
<sequence length="341" mass="37279">MDARGFAIEQLDVTSSYQRCAMGEIAVTTEKDVLLLSSSGSAKEFIKEQAAVEAVLGSIQPKAEQFDSASVKISASKKLELESTMKAAQEETTEGQLTLKKDELSLASTKEIKEKITQQEVRSTKATESVSTEQAVTLSSADQKEVSDVRVTAKNLADACTKVQESSEEQVQGLWRTPSGAEASFTLKEKEKLVEHKLLATKASGQEEVSISEFREFSQEEAALGLVAHSIQAPREQYEEKTTSIRTSSTVRVGESMNAAREEFADQSAVLTKSADSQSLQYVTSQKQEIIGLARLKATEEHQTELAVDKTKQEQTATESKLLVDATKVENALKLQESKDE</sequence>
<gene>
    <name evidence="1" type="ORF">SVUK_LOCUS20450</name>
</gene>
<feature type="non-terminal residue" evidence="1">
    <location>
        <position position="341"/>
    </location>
</feature>
<dbReference type="EMBL" id="UYYB01140671">
    <property type="protein sequence ID" value="VDM85452.1"/>
    <property type="molecule type" value="Genomic_DNA"/>
</dbReference>
<reference evidence="1 2" key="1">
    <citation type="submission" date="2018-11" db="EMBL/GenBank/DDBJ databases">
        <authorList>
            <consortium name="Pathogen Informatics"/>
        </authorList>
    </citation>
    <scope>NUCLEOTIDE SEQUENCE [LARGE SCALE GENOMIC DNA]</scope>
</reference>
<accession>A0A3P7M285</accession>
<evidence type="ECO:0000313" key="2">
    <source>
        <dbReference type="Proteomes" id="UP000270094"/>
    </source>
</evidence>
<name>A0A3P7M285_STRVU</name>
<dbReference type="Proteomes" id="UP000270094">
    <property type="component" value="Unassembled WGS sequence"/>
</dbReference>
<keyword evidence="2" id="KW-1185">Reference proteome</keyword>
<dbReference type="AlphaFoldDB" id="A0A3P7M285"/>
<organism evidence="1 2">
    <name type="scientific">Strongylus vulgaris</name>
    <name type="common">Blood worm</name>
    <dbReference type="NCBI Taxonomy" id="40348"/>
    <lineage>
        <taxon>Eukaryota</taxon>
        <taxon>Metazoa</taxon>
        <taxon>Ecdysozoa</taxon>
        <taxon>Nematoda</taxon>
        <taxon>Chromadorea</taxon>
        <taxon>Rhabditida</taxon>
        <taxon>Rhabditina</taxon>
        <taxon>Rhabditomorpha</taxon>
        <taxon>Strongyloidea</taxon>
        <taxon>Strongylidae</taxon>
        <taxon>Strongylus</taxon>
    </lineage>
</organism>
<proteinExistence type="predicted"/>
<evidence type="ECO:0000313" key="1">
    <source>
        <dbReference type="EMBL" id="VDM85452.1"/>
    </source>
</evidence>